<keyword evidence="4" id="KW-0378">Hydrolase</keyword>
<dbReference type="AlphaFoldDB" id="A0A427A502"/>
<dbReference type="Pfam" id="PF01095">
    <property type="entry name" value="Pectinesterase"/>
    <property type="match status" value="1"/>
</dbReference>
<sequence length="241" mass="26496">MPSNRVLRVAADGSGEFRTVQEAIDAVPLSNRVRTVIQVAPGLYREPVYVPKTKNFITLAASRPETTILSWDNTATRINHHQVSRTSPPPGARTLIGTGTFGCGSTIVEGEDFIAENITFENKAPQFPVLKHRKNALGGTQVAAGFSLSSKPSTPQLGAAEGPLLLLCLLKSKIKTKLLILLEEDLFLWLKFAATGWKELLKFACCRILQLQRGCNLDEVDIEDISVVWRRDNAATRTGWL</sequence>
<comment type="pathway">
    <text evidence="1">Glycan metabolism; pectin degradation; 2-dehydro-3-deoxy-D-gluconate from pectin: step 1/5.</text>
</comment>
<evidence type="ECO:0000256" key="5">
    <source>
        <dbReference type="ARBA" id="ARBA00023085"/>
    </source>
</evidence>
<dbReference type="PANTHER" id="PTHR31321">
    <property type="entry name" value="ACYL-COA THIOESTER HYDROLASE YBHC-RELATED"/>
    <property type="match status" value="1"/>
</dbReference>
<keyword evidence="5" id="KW-0063">Aspartyl esterase</keyword>
<dbReference type="Gene3D" id="2.160.20.10">
    <property type="entry name" value="Single-stranded right-handed beta-helix, Pectin lyase-like"/>
    <property type="match status" value="1"/>
</dbReference>
<dbReference type="GO" id="GO:0042545">
    <property type="term" value="P:cell wall modification"/>
    <property type="evidence" value="ECO:0007669"/>
    <property type="project" value="InterPro"/>
</dbReference>
<evidence type="ECO:0000256" key="4">
    <source>
        <dbReference type="ARBA" id="ARBA00022801"/>
    </source>
</evidence>
<dbReference type="EC" id="3.1.1.11" evidence="3"/>
<dbReference type="EMBL" id="AMZH03003755">
    <property type="protein sequence ID" value="RRT71273.1"/>
    <property type="molecule type" value="Genomic_DNA"/>
</dbReference>
<evidence type="ECO:0000256" key="3">
    <source>
        <dbReference type="ARBA" id="ARBA00013229"/>
    </source>
</evidence>
<evidence type="ECO:0000256" key="1">
    <source>
        <dbReference type="ARBA" id="ARBA00005184"/>
    </source>
</evidence>
<dbReference type="GO" id="GO:0045490">
    <property type="term" value="P:pectin catabolic process"/>
    <property type="evidence" value="ECO:0007669"/>
    <property type="project" value="UniProtKB-UniPathway"/>
</dbReference>
<evidence type="ECO:0000313" key="7">
    <source>
        <dbReference type="EMBL" id="RRT71273.1"/>
    </source>
</evidence>
<comment type="caution">
    <text evidence="7">The sequence shown here is derived from an EMBL/GenBank/DDBJ whole genome shotgun (WGS) entry which is preliminary data.</text>
</comment>
<evidence type="ECO:0000259" key="6">
    <source>
        <dbReference type="Pfam" id="PF01095"/>
    </source>
</evidence>
<dbReference type="InterPro" id="IPR011050">
    <property type="entry name" value="Pectin_lyase_fold/virulence"/>
</dbReference>
<dbReference type="UniPathway" id="UPA00545">
    <property type="reaction ID" value="UER00823"/>
</dbReference>
<dbReference type="Proteomes" id="UP000287651">
    <property type="component" value="Unassembled WGS sequence"/>
</dbReference>
<accession>A0A427A502</accession>
<proteinExistence type="inferred from homology"/>
<feature type="domain" description="Pectinesterase catalytic" evidence="6">
    <location>
        <begin position="9"/>
        <end position="124"/>
    </location>
</feature>
<dbReference type="InterPro" id="IPR000070">
    <property type="entry name" value="Pectinesterase_cat"/>
</dbReference>
<name>A0A427A502_ENSVE</name>
<dbReference type="SUPFAM" id="SSF51126">
    <property type="entry name" value="Pectin lyase-like"/>
    <property type="match status" value="1"/>
</dbReference>
<evidence type="ECO:0000256" key="2">
    <source>
        <dbReference type="ARBA" id="ARBA00008891"/>
    </source>
</evidence>
<dbReference type="PANTHER" id="PTHR31321:SF12">
    <property type="entry name" value="PECTINESTERASE 31"/>
    <property type="match status" value="1"/>
</dbReference>
<dbReference type="GO" id="GO:0030599">
    <property type="term" value="F:pectinesterase activity"/>
    <property type="evidence" value="ECO:0007669"/>
    <property type="project" value="UniProtKB-EC"/>
</dbReference>
<evidence type="ECO:0000313" key="8">
    <source>
        <dbReference type="Proteomes" id="UP000287651"/>
    </source>
</evidence>
<organism evidence="7 8">
    <name type="scientific">Ensete ventricosum</name>
    <name type="common">Abyssinian banana</name>
    <name type="synonym">Musa ensete</name>
    <dbReference type="NCBI Taxonomy" id="4639"/>
    <lineage>
        <taxon>Eukaryota</taxon>
        <taxon>Viridiplantae</taxon>
        <taxon>Streptophyta</taxon>
        <taxon>Embryophyta</taxon>
        <taxon>Tracheophyta</taxon>
        <taxon>Spermatophyta</taxon>
        <taxon>Magnoliopsida</taxon>
        <taxon>Liliopsida</taxon>
        <taxon>Zingiberales</taxon>
        <taxon>Musaceae</taxon>
        <taxon>Ensete</taxon>
    </lineage>
</organism>
<dbReference type="InterPro" id="IPR012334">
    <property type="entry name" value="Pectin_lyas_fold"/>
</dbReference>
<protein>
    <recommendedName>
        <fullName evidence="3">pectinesterase</fullName>
        <ecNumber evidence="3">3.1.1.11</ecNumber>
    </recommendedName>
</protein>
<reference evidence="7 8" key="1">
    <citation type="journal article" date="2014" name="Agronomy (Basel)">
        <title>A Draft Genome Sequence for Ensete ventricosum, the Drought-Tolerant Tree Against Hunger.</title>
        <authorList>
            <person name="Harrison J."/>
            <person name="Moore K.A."/>
            <person name="Paszkiewicz K."/>
            <person name="Jones T."/>
            <person name="Grant M."/>
            <person name="Ambacheew D."/>
            <person name="Muzemil S."/>
            <person name="Studholme D.J."/>
        </authorList>
    </citation>
    <scope>NUCLEOTIDE SEQUENCE [LARGE SCALE GENOMIC DNA]</scope>
</reference>
<comment type="similarity">
    <text evidence="2">Belongs to the pectinesterase family.</text>
</comment>
<gene>
    <name evidence="7" type="ORF">B296_00001993</name>
</gene>